<feature type="transmembrane region" description="Helical" evidence="6">
    <location>
        <begin position="317"/>
        <end position="338"/>
    </location>
</feature>
<evidence type="ECO:0000256" key="6">
    <source>
        <dbReference type="SAM" id="Phobius"/>
    </source>
</evidence>
<evidence type="ECO:0000313" key="8">
    <source>
        <dbReference type="EMBL" id="KAG2183791.1"/>
    </source>
</evidence>
<feature type="domain" description="G-protein coupled receptors family 2 profile 2" evidence="7">
    <location>
        <begin position="96"/>
        <end position="258"/>
    </location>
</feature>
<dbReference type="InterPro" id="IPR017981">
    <property type="entry name" value="GPCR_2-like_7TM"/>
</dbReference>
<evidence type="ECO:0000259" key="7">
    <source>
        <dbReference type="PROSITE" id="PS50261"/>
    </source>
</evidence>
<feature type="transmembrane region" description="Helical" evidence="6">
    <location>
        <begin position="206"/>
        <end position="225"/>
    </location>
</feature>
<evidence type="ECO:0000313" key="9">
    <source>
        <dbReference type="Proteomes" id="UP000654370"/>
    </source>
</evidence>
<dbReference type="GO" id="GO:0004930">
    <property type="term" value="F:G protein-coupled receptor activity"/>
    <property type="evidence" value="ECO:0007669"/>
    <property type="project" value="TreeGrafter"/>
</dbReference>
<dbReference type="Gene3D" id="1.20.1070.10">
    <property type="entry name" value="Rhodopsin 7-helix transmembrane proteins"/>
    <property type="match status" value="1"/>
</dbReference>
<keyword evidence="3 6" id="KW-1133">Transmembrane helix</keyword>
<dbReference type="EMBL" id="JAEPQZ010000003">
    <property type="protein sequence ID" value="KAG2183791.1"/>
    <property type="molecule type" value="Genomic_DNA"/>
</dbReference>
<dbReference type="GO" id="GO:0007166">
    <property type="term" value="P:cell surface receptor signaling pathway"/>
    <property type="evidence" value="ECO:0007669"/>
    <property type="project" value="InterPro"/>
</dbReference>
<keyword evidence="4 6" id="KW-0472">Membrane</keyword>
<feature type="transmembrane region" description="Helical" evidence="6">
    <location>
        <begin position="136"/>
        <end position="157"/>
    </location>
</feature>
<dbReference type="Proteomes" id="UP000654370">
    <property type="component" value="Unassembled WGS sequence"/>
</dbReference>
<keyword evidence="9" id="KW-1185">Reference proteome</keyword>
<dbReference type="OrthoDB" id="2282627at2759"/>
<feature type="compositionally biased region" description="Basic and acidic residues" evidence="5">
    <location>
        <begin position="543"/>
        <end position="559"/>
    </location>
</feature>
<feature type="transmembrane region" description="Helical" evidence="6">
    <location>
        <begin position="33"/>
        <end position="54"/>
    </location>
</feature>
<dbReference type="AlphaFoldDB" id="A0A8H7Q0Y7"/>
<keyword evidence="2 6" id="KW-0812">Transmembrane</keyword>
<dbReference type="GO" id="GO:0007189">
    <property type="term" value="P:adenylate cyclase-activating G protein-coupled receptor signaling pathway"/>
    <property type="evidence" value="ECO:0007669"/>
    <property type="project" value="TreeGrafter"/>
</dbReference>
<accession>A0A8H7Q0Y7</accession>
<evidence type="ECO:0000256" key="5">
    <source>
        <dbReference type="SAM" id="MobiDB-lite"/>
    </source>
</evidence>
<feature type="transmembrane region" description="Helical" evidence="6">
    <location>
        <begin position="252"/>
        <end position="277"/>
    </location>
</feature>
<comment type="caution">
    <text evidence="8">The sequence shown here is derived from an EMBL/GenBank/DDBJ whole genome shotgun (WGS) entry which is preliminary data.</text>
</comment>
<dbReference type="SUPFAM" id="SSF81321">
    <property type="entry name" value="Family A G protein-coupled receptor-like"/>
    <property type="match status" value="1"/>
</dbReference>
<dbReference type="PANTHER" id="PTHR23112:SF0">
    <property type="entry name" value="TRANSMEMBRANE PROTEIN 116"/>
    <property type="match status" value="1"/>
</dbReference>
<evidence type="ECO:0000256" key="4">
    <source>
        <dbReference type="ARBA" id="ARBA00023136"/>
    </source>
</evidence>
<dbReference type="Pfam" id="PF05462">
    <property type="entry name" value="Dicty_CAR"/>
    <property type="match status" value="1"/>
</dbReference>
<feature type="transmembrane region" description="Helical" evidence="6">
    <location>
        <begin position="101"/>
        <end position="124"/>
    </location>
</feature>
<protein>
    <recommendedName>
        <fullName evidence="7">G-protein coupled receptors family 2 profile 2 domain-containing protein</fullName>
    </recommendedName>
</protein>
<dbReference type="PANTHER" id="PTHR23112">
    <property type="entry name" value="G PROTEIN-COUPLED RECEPTOR 157-RELATED"/>
    <property type="match status" value="1"/>
</dbReference>
<reference evidence="8" key="1">
    <citation type="submission" date="2020-12" db="EMBL/GenBank/DDBJ databases">
        <title>Metabolic potential, ecology and presence of endohyphal bacteria is reflected in genomic diversity of Mucoromycotina.</title>
        <authorList>
            <person name="Muszewska A."/>
            <person name="Okrasinska A."/>
            <person name="Steczkiewicz K."/>
            <person name="Drgas O."/>
            <person name="Orlowska M."/>
            <person name="Perlinska-Lenart U."/>
            <person name="Aleksandrzak-Piekarczyk T."/>
            <person name="Szatraj K."/>
            <person name="Zielenkiewicz U."/>
            <person name="Pilsyk S."/>
            <person name="Malc E."/>
            <person name="Mieczkowski P."/>
            <person name="Kruszewska J.S."/>
            <person name="Biernat P."/>
            <person name="Pawlowska J."/>
        </authorList>
    </citation>
    <scope>NUCLEOTIDE SEQUENCE</scope>
    <source>
        <strain evidence="8">WA0000067209</strain>
    </source>
</reference>
<gene>
    <name evidence="8" type="ORF">INT43_006802</name>
</gene>
<evidence type="ECO:0000256" key="3">
    <source>
        <dbReference type="ARBA" id="ARBA00022989"/>
    </source>
</evidence>
<organism evidence="8 9">
    <name type="scientific">Mortierella isabellina</name>
    <name type="common">Filamentous fungus</name>
    <name type="synonym">Umbelopsis isabellina</name>
    <dbReference type="NCBI Taxonomy" id="91625"/>
    <lineage>
        <taxon>Eukaryota</taxon>
        <taxon>Fungi</taxon>
        <taxon>Fungi incertae sedis</taxon>
        <taxon>Mucoromycota</taxon>
        <taxon>Mucoromycotina</taxon>
        <taxon>Umbelopsidomycetes</taxon>
        <taxon>Umbelopsidales</taxon>
        <taxon>Umbelopsidaceae</taxon>
        <taxon>Umbelopsis</taxon>
    </lineage>
</organism>
<evidence type="ECO:0000256" key="1">
    <source>
        <dbReference type="ARBA" id="ARBA00004141"/>
    </source>
</evidence>
<evidence type="ECO:0000256" key="2">
    <source>
        <dbReference type="ARBA" id="ARBA00022692"/>
    </source>
</evidence>
<proteinExistence type="predicted"/>
<feature type="transmembrane region" description="Helical" evidence="6">
    <location>
        <begin position="169"/>
        <end position="194"/>
    </location>
</feature>
<feature type="region of interest" description="Disordered" evidence="5">
    <location>
        <begin position="534"/>
        <end position="559"/>
    </location>
</feature>
<name>A0A8H7Q0Y7_MORIS</name>
<sequence length="559" mass="63023">MAGFDNYKPAHQSEALVKPKTHQASSHSDIIKLAWVLWTCLLLVFSSPLPPFFFPSHFFFHSTSPFYSKLVMSGTSANSTYVPNLQFEFDWQNDILNEINVIGNSLSVASGMIVLIIIFALRLYDKQLVDRVSLRLSAAISVTDIISSAALLIYTYVTVEGGACVLSPFLIIFLTNLFLFLTVAIAFNLQHLFLHQRYYNPSFEKWYYILSIGAAAVTAIIPLAAGRLGLDPAQGFCWFNPSWTVTSNIYEYATYIGPQLLCGTYCLVVVFAVAFKLKLDSQRLDRRIANRGNGEHTDVDIRRRKTQKAINRVVRRILLYPLVPIITQSGFIVSEIYLYVNMRPSYPLNVWGVTLKSLPGFCNLCAFLIDPAIYNALTTIKKNLIIKYCGDAVPEPHAVSGVVSRSTYVNSSSSRIPDKQLPMPLPTNANKPQRGFMPWFVRRFLLTSTQRQNGTSSTFFMMKEPLSSTSSMPNTPKMYNSPTFGDADEESAHPTLSTNAMMKFPPKAHTHDPYTTFHDIEEDDDTVMKDGNWVEMQPTSGTQERRRQRKEERKIIGGL</sequence>
<dbReference type="PROSITE" id="PS50261">
    <property type="entry name" value="G_PROTEIN_RECEP_F2_4"/>
    <property type="match status" value="1"/>
</dbReference>
<comment type="subcellular location">
    <subcellularLocation>
        <location evidence="1">Membrane</location>
        <topology evidence="1">Multi-pass membrane protein</topology>
    </subcellularLocation>
</comment>
<dbReference type="GO" id="GO:0005886">
    <property type="term" value="C:plasma membrane"/>
    <property type="evidence" value="ECO:0007669"/>
    <property type="project" value="TreeGrafter"/>
</dbReference>